<proteinExistence type="predicted"/>
<evidence type="ECO:0000313" key="2">
    <source>
        <dbReference type="Proteomes" id="UP000019376"/>
    </source>
</evidence>
<dbReference type="AlphaFoldDB" id="S7Z666"/>
<gene>
    <name evidence="1" type="ORF">PDE_00971</name>
</gene>
<reference evidence="1 2" key="1">
    <citation type="journal article" date="2013" name="PLoS ONE">
        <title>Genomic and secretomic analyses reveal unique features of the lignocellulolytic enzyme system of Penicillium decumbens.</title>
        <authorList>
            <person name="Liu G."/>
            <person name="Zhang L."/>
            <person name="Wei X."/>
            <person name="Zou G."/>
            <person name="Qin Y."/>
            <person name="Ma L."/>
            <person name="Li J."/>
            <person name="Zheng H."/>
            <person name="Wang S."/>
            <person name="Wang C."/>
            <person name="Xun L."/>
            <person name="Zhao G.-P."/>
            <person name="Zhou Z."/>
            <person name="Qu Y."/>
        </authorList>
    </citation>
    <scope>NUCLEOTIDE SEQUENCE [LARGE SCALE GENOMIC DNA]</scope>
    <source>
        <strain evidence="2">114-2 / CGMCC 5302</strain>
    </source>
</reference>
<accession>S7Z666</accession>
<protein>
    <submittedName>
        <fullName evidence="1">Uncharacterized protein</fullName>
    </submittedName>
</protein>
<evidence type="ECO:0000313" key="1">
    <source>
        <dbReference type="EMBL" id="EPS26035.1"/>
    </source>
</evidence>
<name>S7Z666_PENO1</name>
<dbReference type="Proteomes" id="UP000019376">
    <property type="component" value="Unassembled WGS sequence"/>
</dbReference>
<sequence length="48" mass="5345">MVRDADSDTRHESALEAPLGFSATPASVRLFQSFTLEPLRMTTAGHYY</sequence>
<dbReference type="HOGENOM" id="CLU_3160172_0_0_1"/>
<dbReference type="EMBL" id="KB644408">
    <property type="protein sequence ID" value="EPS26035.1"/>
    <property type="molecule type" value="Genomic_DNA"/>
</dbReference>
<organism evidence="1 2">
    <name type="scientific">Penicillium oxalicum (strain 114-2 / CGMCC 5302)</name>
    <name type="common">Penicillium decumbens</name>
    <dbReference type="NCBI Taxonomy" id="933388"/>
    <lineage>
        <taxon>Eukaryota</taxon>
        <taxon>Fungi</taxon>
        <taxon>Dikarya</taxon>
        <taxon>Ascomycota</taxon>
        <taxon>Pezizomycotina</taxon>
        <taxon>Eurotiomycetes</taxon>
        <taxon>Eurotiomycetidae</taxon>
        <taxon>Eurotiales</taxon>
        <taxon>Aspergillaceae</taxon>
        <taxon>Penicillium</taxon>
    </lineage>
</organism>
<keyword evidence="2" id="KW-1185">Reference proteome</keyword>